<gene>
    <name evidence="2" type="ORF">GCM10009430_46130</name>
</gene>
<dbReference type="Proteomes" id="UP001501758">
    <property type="component" value="Unassembled WGS sequence"/>
</dbReference>
<proteinExistence type="predicted"/>
<feature type="transmembrane region" description="Helical" evidence="1">
    <location>
        <begin position="43"/>
        <end position="62"/>
    </location>
</feature>
<evidence type="ECO:0000256" key="1">
    <source>
        <dbReference type="SAM" id="Phobius"/>
    </source>
</evidence>
<keyword evidence="1" id="KW-0472">Membrane</keyword>
<keyword evidence="1" id="KW-0812">Transmembrane</keyword>
<evidence type="ECO:0008006" key="4">
    <source>
        <dbReference type="Google" id="ProtNLM"/>
    </source>
</evidence>
<evidence type="ECO:0000313" key="2">
    <source>
        <dbReference type="EMBL" id="GAA0732713.1"/>
    </source>
</evidence>
<evidence type="ECO:0000313" key="3">
    <source>
        <dbReference type="Proteomes" id="UP001501758"/>
    </source>
</evidence>
<accession>A0ABP3UFK6</accession>
<comment type="caution">
    <text evidence="2">The sequence shown here is derived from an EMBL/GenBank/DDBJ whole genome shotgun (WGS) entry which is preliminary data.</text>
</comment>
<feature type="transmembrane region" description="Helical" evidence="1">
    <location>
        <begin position="20"/>
        <end position="37"/>
    </location>
</feature>
<keyword evidence="1" id="KW-1133">Transmembrane helix</keyword>
<reference evidence="3" key="1">
    <citation type="journal article" date="2019" name="Int. J. Syst. Evol. Microbiol.">
        <title>The Global Catalogue of Microorganisms (GCM) 10K type strain sequencing project: providing services to taxonomists for standard genome sequencing and annotation.</title>
        <authorList>
            <consortium name="The Broad Institute Genomics Platform"/>
            <consortium name="The Broad Institute Genome Sequencing Center for Infectious Disease"/>
            <person name="Wu L."/>
            <person name="Ma J."/>
        </authorList>
    </citation>
    <scope>NUCLEOTIDE SEQUENCE [LARGE SCALE GENOMIC DNA]</scope>
    <source>
        <strain evidence="3">JCM 15974</strain>
    </source>
</reference>
<dbReference type="EMBL" id="BAAAGE010000007">
    <property type="protein sequence ID" value="GAA0732713.1"/>
    <property type="molecule type" value="Genomic_DNA"/>
</dbReference>
<protein>
    <recommendedName>
        <fullName evidence="4">YcxB-like protein</fullName>
    </recommendedName>
</protein>
<sequence>MGSKMEKRKEISTGILFKKYFLSWFTILGLFIITKLANASSGFLIYAIWTLAILFSILCICLKKVEFTSELVYFNGKAFNYNQIKDLKVFDFNKDTFYLFITDSDNIFNKYHFTQLGFGQKIGYLGLFKMIFSKTLDKKLPLAQFLELLKEKSDIKSKIN</sequence>
<name>A0ABP3UFK6_9FLAO</name>
<keyword evidence="3" id="KW-1185">Reference proteome</keyword>
<organism evidence="2 3">
    <name type="scientific">Aquimarina litoralis</name>
    <dbReference type="NCBI Taxonomy" id="584605"/>
    <lineage>
        <taxon>Bacteria</taxon>
        <taxon>Pseudomonadati</taxon>
        <taxon>Bacteroidota</taxon>
        <taxon>Flavobacteriia</taxon>
        <taxon>Flavobacteriales</taxon>
        <taxon>Flavobacteriaceae</taxon>
        <taxon>Aquimarina</taxon>
    </lineage>
</organism>